<evidence type="ECO:0000313" key="5">
    <source>
        <dbReference type="EMBL" id="GER05336.1"/>
    </source>
</evidence>
<name>A0A5A7NEG8_9PROT</name>
<keyword evidence="6" id="KW-1185">Reference proteome</keyword>
<feature type="domain" description="Amine oxidase" evidence="4">
    <location>
        <begin position="12"/>
        <end position="234"/>
    </location>
</feature>
<feature type="region of interest" description="Disordered" evidence="3">
    <location>
        <begin position="243"/>
        <end position="281"/>
    </location>
</feature>
<protein>
    <recommendedName>
        <fullName evidence="4">Amine oxidase domain-containing protein</fullName>
    </recommendedName>
</protein>
<dbReference type="AlphaFoldDB" id="A0A5A7NEG8"/>
<dbReference type="GO" id="GO:0016491">
    <property type="term" value="F:oxidoreductase activity"/>
    <property type="evidence" value="ECO:0007669"/>
    <property type="project" value="UniProtKB-KW"/>
</dbReference>
<feature type="compositionally biased region" description="Polar residues" evidence="3">
    <location>
        <begin position="247"/>
        <end position="256"/>
    </location>
</feature>
<proteinExistence type="inferred from homology"/>
<dbReference type="Pfam" id="PF01593">
    <property type="entry name" value="Amino_oxidase"/>
    <property type="match status" value="1"/>
</dbReference>
<evidence type="ECO:0000256" key="3">
    <source>
        <dbReference type="SAM" id="MobiDB-lite"/>
    </source>
</evidence>
<dbReference type="PRINTS" id="PR00419">
    <property type="entry name" value="ADXRDTASE"/>
</dbReference>
<dbReference type="InterPro" id="IPR002937">
    <property type="entry name" value="Amino_oxidase"/>
</dbReference>
<comment type="similarity">
    <text evidence="1">Belongs to the carotenoid/retinoid oxidoreductase family.</text>
</comment>
<dbReference type="SUPFAM" id="SSF51905">
    <property type="entry name" value="FAD/NAD(P)-binding domain"/>
    <property type="match status" value="1"/>
</dbReference>
<dbReference type="Gene3D" id="3.50.50.60">
    <property type="entry name" value="FAD/NAD(P)-binding domain"/>
    <property type="match status" value="1"/>
</dbReference>
<accession>A0A5A7NEG8</accession>
<evidence type="ECO:0000259" key="4">
    <source>
        <dbReference type="Pfam" id="PF01593"/>
    </source>
</evidence>
<organism evidence="5 6">
    <name type="scientific">Iodidimonas nitroreducens</name>
    <dbReference type="NCBI Taxonomy" id="1236968"/>
    <lineage>
        <taxon>Bacteria</taxon>
        <taxon>Pseudomonadati</taxon>
        <taxon>Pseudomonadota</taxon>
        <taxon>Alphaproteobacteria</taxon>
        <taxon>Iodidimonadales</taxon>
        <taxon>Iodidimonadaceae</taxon>
        <taxon>Iodidimonas</taxon>
    </lineage>
</organism>
<reference evidence="5 6" key="1">
    <citation type="submission" date="2019-09" db="EMBL/GenBank/DDBJ databases">
        <title>NBRP : Genome information of microbial organism related human and environment.</title>
        <authorList>
            <person name="Hattori M."/>
            <person name="Oshima K."/>
            <person name="Inaba H."/>
            <person name="Suda W."/>
            <person name="Sakamoto M."/>
            <person name="Iino T."/>
            <person name="Kitahara M."/>
            <person name="Oshida Y."/>
            <person name="Iida T."/>
            <person name="Kudo T."/>
            <person name="Itoh T."/>
            <person name="Ohkuma M."/>
        </authorList>
    </citation>
    <scope>NUCLEOTIDE SEQUENCE [LARGE SCALE GENOMIC DNA]</scope>
    <source>
        <strain evidence="5 6">Q-1</strain>
    </source>
</reference>
<dbReference type="Proteomes" id="UP000324996">
    <property type="component" value="Unassembled WGS sequence"/>
</dbReference>
<dbReference type="PANTHER" id="PTHR43734:SF7">
    <property type="entry name" value="4,4'-DIAPONEUROSPORENE OXYGENASE"/>
    <property type="match status" value="1"/>
</dbReference>
<evidence type="ECO:0000256" key="2">
    <source>
        <dbReference type="ARBA" id="ARBA00023002"/>
    </source>
</evidence>
<dbReference type="PANTHER" id="PTHR43734">
    <property type="entry name" value="PHYTOENE DESATURASE"/>
    <property type="match status" value="1"/>
</dbReference>
<comment type="caution">
    <text evidence="5">The sequence shown here is derived from an EMBL/GenBank/DDBJ whole genome shotgun (WGS) entry which is preliminary data.</text>
</comment>
<keyword evidence="2" id="KW-0560">Oxidoreductase</keyword>
<evidence type="ECO:0000313" key="6">
    <source>
        <dbReference type="Proteomes" id="UP000324996"/>
    </source>
</evidence>
<dbReference type="InterPro" id="IPR036188">
    <property type="entry name" value="FAD/NAD-bd_sf"/>
</dbReference>
<dbReference type="EMBL" id="BKCN01000022">
    <property type="protein sequence ID" value="GER05336.1"/>
    <property type="molecule type" value="Genomic_DNA"/>
</dbReference>
<sequence length="281" mass="29557">MAASVIIIGAGIGGLSAALVLASRGYAVTILERQPVAGGKIRSLDGGGRPIDSGPTVFTLRAVFDEIFAYAGLSLDDHLSLEPASVLARHFWSGGARLDLHADPQRTCDAIGDFAGAADARAYQAFAAQSKRCFETLDHSFMRQPKPSLSGLIGAGLHGGAKGMADLLAISPFARYGDSLARQFRDPRLQQLFGRYATYCGSSPYAAPATLMLVAHAEQKGVWQIKGGMAALAHVLGERAIKRGPSSARTMRSRPSAQGGRNPKAGGAMKFSSTIKDRSRA</sequence>
<gene>
    <name evidence="5" type="ORF">JCM17846_30180</name>
</gene>
<dbReference type="RefSeq" id="WP_150007381.1">
    <property type="nucleotide sequence ID" value="NZ_BKCN01000022.1"/>
</dbReference>
<evidence type="ECO:0000256" key="1">
    <source>
        <dbReference type="ARBA" id="ARBA00006046"/>
    </source>
</evidence>